<organism evidence="1 2">
    <name type="scientific">Pristionchus entomophagus</name>
    <dbReference type="NCBI Taxonomy" id="358040"/>
    <lineage>
        <taxon>Eukaryota</taxon>
        <taxon>Metazoa</taxon>
        <taxon>Ecdysozoa</taxon>
        <taxon>Nematoda</taxon>
        <taxon>Chromadorea</taxon>
        <taxon>Rhabditida</taxon>
        <taxon>Rhabditina</taxon>
        <taxon>Diplogasteromorpha</taxon>
        <taxon>Diplogasteroidea</taxon>
        <taxon>Neodiplogasteridae</taxon>
        <taxon>Pristionchus</taxon>
    </lineage>
</organism>
<dbReference type="EMBL" id="BTSX01000005">
    <property type="protein sequence ID" value="GMT02336.1"/>
    <property type="molecule type" value="Genomic_DNA"/>
</dbReference>
<gene>
    <name evidence="1" type="ORF">PENTCL1PPCAC_24510</name>
</gene>
<name>A0AAV5U626_9BILA</name>
<comment type="caution">
    <text evidence="1">The sequence shown here is derived from an EMBL/GenBank/DDBJ whole genome shotgun (WGS) entry which is preliminary data.</text>
</comment>
<proteinExistence type="predicted"/>
<sequence length="78" mass="9506">MMKKSKRKKLKEFVNVYQSDDGTSFYHDYDTTAGKLYVKWKRKHVYANLPNIRIRDLCIHDNEVYVYCTRDNEHREVC</sequence>
<dbReference type="AlphaFoldDB" id="A0AAV5U626"/>
<reference evidence="1" key="1">
    <citation type="submission" date="2023-10" db="EMBL/GenBank/DDBJ databases">
        <title>Genome assembly of Pristionchus species.</title>
        <authorList>
            <person name="Yoshida K."/>
            <person name="Sommer R.J."/>
        </authorList>
    </citation>
    <scope>NUCLEOTIDE SEQUENCE</scope>
    <source>
        <strain evidence="1">RS0144</strain>
    </source>
</reference>
<keyword evidence="2" id="KW-1185">Reference proteome</keyword>
<evidence type="ECO:0000313" key="1">
    <source>
        <dbReference type="EMBL" id="GMT02336.1"/>
    </source>
</evidence>
<protein>
    <submittedName>
        <fullName evidence="1">Uncharacterized protein</fullName>
    </submittedName>
</protein>
<dbReference type="Proteomes" id="UP001432027">
    <property type="component" value="Unassembled WGS sequence"/>
</dbReference>
<accession>A0AAV5U626</accession>
<evidence type="ECO:0000313" key="2">
    <source>
        <dbReference type="Proteomes" id="UP001432027"/>
    </source>
</evidence>